<dbReference type="InterPro" id="IPR029018">
    <property type="entry name" value="Hex-like_dom2"/>
</dbReference>
<evidence type="ECO:0000256" key="4">
    <source>
        <dbReference type="ARBA" id="ARBA00022801"/>
    </source>
</evidence>
<dbReference type="Pfam" id="PF00728">
    <property type="entry name" value="Glyco_hydro_20"/>
    <property type="match status" value="1"/>
</dbReference>
<reference evidence="9" key="1">
    <citation type="submission" date="2020-10" db="EMBL/GenBank/DDBJ databases">
        <authorList>
            <person name="Gilroy R."/>
        </authorList>
    </citation>
    <scope>NUCLEOTIDE SEQUENCE</scope>
    <source>
        <strain evidence="9">B2-16538</strain>
    </source>
</reference>
<dbReference type="GO" id="GO:0005975">
    <property type="term" value="P:carbohydrate metabolic process"/>
    <property type="evidence" value="ECO:0007669"/>
    <property type="project" value="InterPro"/>
</dbReference>
<dbReference type="PANTHER" id="PTHR22600:SF57">
    <property type="entry name" value="BETA-N-ACETYLHEXOSAMINIDASE"/>
    <property type="match status" value="1"/>
</dbReference>
<dbReference type="InterPro" id="IPR025705">
    <property type="entry name" value="Beta_hexosaminidase_sua/sub"/>
</dbReference>
<dbReference type="GO" id="GO:0016020">
    <property type="term" value="C:membrane"/>
    <property type="evidence" value="ECO:0007669"/>
    <property type="project" value="TreeGrafter"/>
</dbReference>
<dbReference type="SUPFAM" id="SSF55545">
    <property type="entry name" value="beta-N-acetylhexosaminidase-like domain"/>
    <property type="match status" value="1"/>
</dbReference>
<evidence type="ECO:0000256" key="5">
    <source>
        <dbReference type="ARBA" id="ARBA00023295"/>
    </source>
</evidence>
<dbReference type="Gene3D" id="3.20.20.80">
    <property type="entry name" value="Glycosidases"/>
    <property type="match status" value="1"/>
</dbReference>
<evidence type="ECO:0000256" key="1">
    <source>
        <dbReference type="ARBA" id="ARBA00001231"/>
    </source>
</evidence>
<dbReference type="InterPro" id="IPR017853">
    <property type="entry name" value="GH"/>
</dbReference>
<dbReference type="SUPFAM" id="SSF51445">
    <property type="entry name" value="(Trans)glycosidases"/>
    <property type="match status" value="1"/>
</dbReference>
<evidence type="ECO:0000313" key="9">
    <source>
        <dbReference type="EMBL" id="MBO8485673.1"/>
    </source>
</evidence>
<evidence type="ECO:0000256" key="2">
    <source>
        <dbReference type="ARBA" id="ARBA00006285"/>
    </source>
</evidence>
<feature type="active site" description="Proton donor" evidence="6">
    <location>
        <position position="362"/>
    </location>
</feature>
<evidence type="ECO:0000259" key="7">
    <source>
        <dbReference type="Pfam" id="PF00728"/>
    </source>
</evidence>
<evidence type="ECO:0000259" key="8">
    <source>
        <dbReference type="Pfam" id="PF02838"/>
    </source>
</evidence>
<dbReference type="Gene3D" id="3.30.379.10">
    <property type="entry name" value="Chitobiase/beta-hexosaminidase domain 2-like"/>
    <property type="match status" value="1"/>
</dbReference>
<dbReference type="PROSITE" id="PS51257">
    <property type="entry name" value="PROKAR_LIPOPROTEIN"/>
    <property type="match status" value="1"/>
</dbReference>
<dbReference type="GO" id="GO:0030203">
    <property type="term" value="P:glycosaminoglycan metabolic process"/>
    <property type="evidence" value="ECO:0007669"/>
    <property type="project" value="TreeGrafter"/>
</dbReference>
<dbReference type="EC" id="3.2.1.52" evidence="3"/>
<dbReference type="InterPro" id="IPR015883">
    <property type="entry name" value="Glyco_hydro_20_cat"/>
</dbReference>
<evidence type="ECO:0000256" key="3">
    <source>
        <dbReference type="ARBA" id="ARBA00012663"/>
    </source>
</evidence>
<comment type="caution">
    <text evidence="9">The sequence shown here is derived from an EMBL/GenBank/DDBJ whole genome shotgun (WGS) entry which is preliminary data.</text>
</comment>
<dbReference type="PRINTS" id="PR00738">
    <property type="entry name" value="GLHYDRLASE20"/>
</dbReference>
<dbReference type="PANTHER" id="PTHR22600">
    <property type="entry name" value="BETA-HEXOSAMINIDASE"/>
    <property type="match status" value="1"/>
</dbReference>
<evidence type="ECO:0000256" key="6">
    <source>
        <dbReference type="PIRSR" id="PIRSR625705-1"/>
    </source>
</evidence>
<feature type="domain" description="Beta-hexosaminidase bacterial type N-terminal" evidence="8">
    <location>
        <begin position="31"/>
        <end position="177"/>
    </location>
</feature>
<keyword evidence="4" id="KW-0378">Hydrolase</keyword>
<dbReference type="CDD" id="cd06563">
    <property type="entry name" value="GH20_chitobiase-like"/>
    <property type="match status" value="1"/>
</dbReference>
<dbReference type="InterPro" id="IPR015882">
    <property type="entry name" value="HEX_bac_N"/>
</dbReference>
<keyword evidence="5" id="KW-0326">Glycosidase</keyword>
<feature type="domain" description="Glycoside hydrolase family 20 catalytic" evidence="7">
    <location>
        <begin position="182"/>
        <end position="531"/>
    </location>
</feature>
<comment type="catalytic activity">
    <reaction evidence="1">
        <text>Hydrolysis of terminal non-reducing N-acetyl-D-hexosamine residues in N-acetyl-beta-D-hexosaminides.</text>
        <dbReference type="EC" id="3.2.1.52"/>
    </reaction>
</comment>
<protein>
    <recommendedName>
        <fullName evidence="3">beta-N-acetylhexosaminidase</fullName>
        <ecNumber evidence="3">3.2.1.52</ecNumber>
    </recommendedName>
</protein>
<dbReference type="EMBL" id="JADILX010000076">
    <property type="protein sequence ID" value="MBO8485673.1"/>
    <property type="molecule type" value="Genomic_DNA"/>
</dbReference>
<accession>A0A9D9NRS4</accession>
<dbReference type="Proteomes" id="UP000823750">
    <property type="component" value="Unassembled WGS sequence"/>
</dbReference>
<organism evidence="9 10">
    <name type="scientific">Candidatus Cryptobacteroides excrementavium</name>
    <dbReference type="NCBI Taxonomy" id="2840759"/>
    <lineage>
        <taxon>Bacteria</taxon>
        <taxon>Pseudomonadati</taxon>
        <taxon>Bacteroidota</taxon>
        <taxon>Bacteroidia</taxon>
        <taxon>Bacteroidales</taxon>
        <taxon>Candidatus Cryptobacteroides</taxon>
    </lineage>
</organism>
<gene>
    <name evidence="9" type="ORF">IAB78_04540</name>
</gene>
<comment type="similarity">
    <text evidence="2">Belongs to the glycosyl hydrolase 20 family.</text>
</comment>
<dbReference type="Pfam" id="PF02838">
    <property type="entry name" value="Glyco_hydro_20b"/>
    <property type="match status" value="1"/>
</dbReference>
<dbReference type="PIRSF" id="PIRSF001093">
    <property type="entry name" value="B-hxosamndse_ab_euk"/>
    <property type="match status" value="1"/>
</dbReference>
<name>A0A9D9NRS4_9BACT</name>
<sequence length="565" mass="63047">MKTLRIFLLVLLFPLISGCSGKVVEAVPGLSVVPLPESVSIGDGVFRLTPEADVSLVSVEPEMDNVAAALRRVLASVFGRSLDMVLYCGADVIPEPDTCGLDGKQYPGRSLICVGTDPSLPCSGYRLDITPHRIEITGGDAAGCFYAVQTLLQLIPPVAYDSGRIAAVELPAMTVTDSPAMEYRGMMLDVARHFFTADEVKKVLDIMALHKLNVFHWHLTDDQGWRIESSMYPELMRVGSIRKRTIIGKDPGGEYDESTRYDETPHGGYYTAGQMREIVDYAAARFITVIPEVEFPGHAVAALASYPWLGCTGEKYEVRQTWDIDDRVFCIGRESTFEFMQNILSEVMEIFPSEYIHIGGDECPDKMWRQCPECIARMEKEGLDTFRALQGYGVARLGDFVESHGRHLIGWDEILDAGVTRSSAVMSWRGTEGGIKAARQGNKVIMCPTEYCYFDYYQSPDIENEPLAWGGLVTLDKAYSFDPYQGLDSLAVSNVLGVQANLWTEYISDIDGLEYMMLPRLAALAETAWSHGRKDWDNFSDRMDNMYSLYDVYGYVYAHSAQNEE</sequence>
<evidence type="ECO:0000313" key="10">
    <source>
        <dbReference type="Proteomes" id="UP000823750"/>
    </source>
</evidence>
<dbReference type="AlphaFoldDB" id="A0A9D9NRS4"/>
<dbReference type="GO" id="GO:0004563">
    <property type="term" value="F:beta-N-acetylhexosaminidase activity"/>
    <property type="evidence" value="ECO:0007669"/>
    <property type="project" value="UniProtKB-EC"/>
</dbReference>
<proteinExistence type="inferred from homology"/>
<reference evidence="9" key="2">
    <citation type="journal article" date="2021" name="PeerJ">
        <title>Extensive microbial diversity within the chicken gut microbiome revealed by metagenomics and culture.</title>
        <authorList>
            <person name="Gilroy R."/>
            <person name="Ravi A."/>
            <person name="Getino M."/>
            <person name="Pursley I."/>
            <person name="Horton D.L."/>
            <person name="Alikhan N.F."/>
            <person name="Baker D."/>
            <person name="Gharbi K."/>
            <person name="Hall N."/>
            <person name="Watson M."/>
            <person name="Adriaenssens E.M."/>
            <person name="Foster-Nyarko E."/>
            <person name="Jarju S."/>
            <person name="Secka A."/>
            <person name="Antonio M."/>
            <person name="Oren A."/>
            <person name="Chaudhuri R.R."/>
            <person name="La Ragione R."/>
            <person name="Hildebrand F."/>
            <person name="Pallen M.J."/>
        </authorList>
    </citation>
    <scope>NUCLEOTIDE SEQUENCE</scope>
    <source>
        <strain evidence="9">B2-16538</strain>
    </source>
</reference>